<dbReference type="AlphaFoldDB" id="A0A699UK33"/>
<sequence length="103" mass="11105">IEELIAQRVAEALAAYEANRAAGLVVKMQNQNGDDGDNRNGRGNGDENGRRNGNGNGGGNRNGKPNGNDRVSMPITYECTYHEFIKCQPLNFKGIEGVVGLTR</sequence>
<reference evidence="2" key="1">
    <citation type="journal article" date="2019" name="Sci. Rep.">
        <title>Draft genome of Tanacetum cinerariifolium, the natural source of mosquito coil.</title>
        <authorList>
            <person name="Yamashiro T."/>
            <person name="Shiraishi A."/>
            <person name="Satake H."/>
            <person name="Nakayama K."/>
        </authorList>
    </citation>
    <scope>NUCLEOTIDE SEQUENCE</scope>
</reference>
<protein>
    <recommendedName>
        <fullName evidence="3">Reverse transcriptase domain-containing protein</fullName>
    </recommendedName>
</protein>
<feature type="compositionally biased region" description="Basic and acidic residues" evidence="1">
    <location>
        <begin position="36"/>
        <end position="50"/>
    </location>
</feature>
<feature type="compositionally biased region" description="Gly residues" evidence="1">
    <location>
        <begin position="52"/>
        <end position="61"/>
    </location>
</feature>
<proteinExistence type="predicted"/>
<evidence type="ECO:0008006" key="3">
    <source>
        <dbReference type="Google" id="ProtNLM"/>
    </source>
</evidence>
<name>A0A699UK33_TANCI</name>
<comment type="caution">
    <text evidence="2">The sequence shown here is derived from an EMBL/GenBank/DDBJ whole genome shotgun (WGS) entry which is preliminary data.</text>
</comment>
<organism evidence="2">
    <name type="scientific">Tanacetum cinerariifolium</name>
    <name type="common">Dalmatian daisy</name>
    <name type="synonym">Chrysanthemum cinerariifolium</name>
    <dbReference type="NCBI Taxonomy" id="118510"/>
    <lineage>
        <taxon>Eukaryota</taxon>
        <taxon>Viridiplantae</taxon>
        <taxon>Streptophyta</taxon>
        <taxon>Embryophyta</taxon>
        <taxon>Tracheophyta</taxon>
        <taxon>Spermatophyta</taxon>
        <taxon>Magnoliopsida</taxon>
        <taxon>eudicotyledons</taxon>
        <taxon>Gunneridae</taxon>
        <taxon>Pentapetalae</taxon>
        <taxon>asterids</taxon>
        <taxon>campanulids</taxon>
        <taxon>Asterales</taxon>
        <taxon>Asteraceae</taxon>
        <taxon>Asteroideae</taxon>
        <taxon>Anthemideae</taxon>
        <taxon>Anthemidinae</taxon>
        <taxon>Tanacetum</taxon>
    </lineage>
</organism>
<feature type="non-terminal residue" evidence="2">
    <location>
        <position position="1"/>
    </location>
</feature>
<gene>
    <name evidence="2" type="ORF">Tci_894432</name>
</gene>
<evidence type="ECO:0000256" key="1">
    <source>
        <dbReference type="SAM" id="MobiDB-lite"/>
    </source>
</evidence>
<feature type="region of interest" description="Disordered" evidence="1">
    <location>
        <begin position="27"/>
        <end position="72"/>
    </location>
</feature>
<evidence type="ECO:0000313" key="2">
    <source>
        <dbReference type="EMBL" id="GFD22463.1"/>
    </source>
</evidence>
<accession>A0A699UK33</accession>
<dbReference type="EMBL" id="BKCJ011337398">
    <property type="protein sequence ID" value="GFD22463.1"/>
    <property type="molecule type" value="Genomic_DNA"/>
</dbReference>